<comment type="caution">
    <text evidence="8">The sequence shown here is derived from an EMBL/GenBank/DDBJ whole genome shotgun (WGS) entry which is preliminary data.</text>
</comment>
<dbReference type="GO" id="GO:0006355">
    <property type="term" value="P:regulation of DNA-templated transcription"/>
    <property type="evidence" value="ECO:0007669"/>
    <property type="project" value="InterPro"/>
</dbReference>
<sequence length="245" mass="26549">MPGVAYPVRHAEQYTERFTQVMTVRLVIADDQAMIRAGLRLVAETAPGIEVVGEAADGREALSVVRRLQPDVLLLDLAMPRMDGLDTARHLLGDPNPPKIVMLTTFGTDANLRASLRAGVNGFLLKSSPPEQLAEAIRVAAAGDALIDPAVTMRVIASFAAHPEPSAPPELATLTQRELDVLHLLARGLSNPEIARMLEIGEATIRTHVARVLQKLGLRDRIQAVVFAYEAGIVRAGQERKDLPR</sequence>
<dbReference type="SUPFAM" id="SSF46894">
    <property type="entry name" value="C-terminal effector domain of the bipartite response regulators"/>
    <property type="match status" value="1"/>
</dbReference>
<dbReference type="EMBL" id="BOOI01000056">
    <property type="protein sequence ID" value="GIH87193.1"/>
    <property type="molecule type" value="Genomic_DNA"/>
</dbReference>
<dbReference type="SMART" id="SM00421">
    <property type="entry name" value="HTH_LUXR"/>
    <property type="match status" value="1"/>
</dbReference>
<dbReference type="InterPro" id="IPR016032">
    <property type="entry name" value="Sig_transdc_resp-reg_C-effctor"/>
</dbReference>
<keyword evidence="4" id="KW-0804">Transcription</keyword>
<dbReference type="SUPFAM" id="SSF52172">
    <property type="entry name" value="CheY-like"/>
    <property type="match status" value="1"/>
</dbReference>
<evidence type="ECO:0000256" key="5">
    <source>
        <dbReference type="PROSITE-ProRule" id="PRU00169"/>
    </source>
</evidence>
<keyword evidence="3 8" id="KW-0238">DNA-binding</keyword>
<dbReference type="InterPro" id="IPR058245">
    <property type="entry name" value="NreC/VraR/RcsB-like_REC"/>
</dbReference>
<evidence type="ECO:0000256" key="2">
    <source>
        <dbReference type="ARBA" id="ARBA00023015"/>
    </source>
</evidence>
<dbReference type="SMART" id="SM00448">
    <property type="entry name" value="REC"/>
    <property type="match status" value="1"/>
</dbReference>
<dbReference type="Pfam" id="PF00072">
    <property type="entry name" value="Response_reg"/>
    <property type="match status" value="1"/>
</dbReference>
<dbReference type="InterPro" id="IPR039420">
    <property type="entry name" value="WalR-like"/>
</dbReference>
<reference evidence="8" key="1">
    <citation type="submission" date="2021-01" db="EMBL/GenBank/DDBJ databases">
        <title>Whole genome shotgun sequence of Planobispora rosea NBRC 15558.</title>
        <authorList>
            <person name="Komaki H."/>
            <person name="Tamura T."/>
        </authorList>
    </citation>
    <scope>NUCLEOTIDE SEQUENCE</scope>
    <source>
        <strain evidence="8">NBRC 15558</strain>
    </source>
</reference>
<keyword evidence="9" id="KW-1185">Reference proteome</keyword>
<dbReference type="PROSITE" id="PS00622">
    <property type="entry name" value="HTH_LUXR_1"/>
    <property type="match status" value="1"/>
</dbReference>
<dbReference type="PROSITE" id="PS50110">
    <property type="entry name" value="RESPONSE_REGULATORY"/>
    <property type="match status" value="1"/>
</dbReference>
<dbReference type="GO" id="GO:0000160">
    <property type="term" value="P:phosphorelay signal transduction system"/>
    <property type="evidence" value="ECO:0007669"/>
    <property type="project" value="InterPro"/>
</dbReference>
<feature type="modified residue" description="4-aspartylphosphate" evidence="5">
    <location>
        <position position="76"/>
    </location>
</feature>
<protein>
    <submittedName>
        <fullName evidence="8">DNA-binding response regulator</fullName>
    </submittedName>
</protein>
<dbReference type="CDD" id="cd06170">
    <property type="entry name" value="LuxR_C_like"/>
    <property type="match status" value="1"/>
</dbReference>
<dbReference type="InterPro" id="IPR001789">
    <property type="entry name" value="Sig_transdc_resp-reg_receiver"/>
</dbReference>
<dbReference type="Pfam" id="PF00196">
    <property type="entry name" value="GerE"/>
    <property type="match status" value="1"/>
</dbReference>
<evidence type="ECO:0000259" key="7">
    <source>
        <dbReference type="PROSITE" id="PS50110"/>
    </source>
</evidence>
<dbReference type="PANTHER" id="PTHR43214:SF24">
    <property type="entry name" value="TRANSCRIPTIONAL REGULATORY PROTEIN NARL-RELATED"/>
    <property type="match status" value="1"/>
</dbReference>
<evidence type="ECO:0000259" key="6">
    <source>
        <dbReference type="PROSITE" id="PS50043"/>
    </source>
</evidence>
<evidence type="ECO:0000256" key="4">
    <source>
        <dbReference type="ARBA" id="ARBA00023163"/>
    </source>
</evidence>
<keyword evidence="2" id="KW-0805">Transcription regulation</keyword>
<evidence type="ECO:0000313" key="8">
    <source>
        <dbReference type="EMBL" id="GIH87193.1"/>
    </source>
</evidence>
<feature type="domain" description="Response regulatory" evidence="7">
    <location>
        <begin position="25"/>
        <end position="141"/>
    </location>
</feature>
<organism evidence="8 9">
    <name type="scientific">Planobispora rosea</name>
    <dbReference type="NCBI Taxonomy" id="35762"/>
    <lineage>
        <taxon>Bacteria</taxon>
        <taxon>Bacillati</taxon>
        <taxon>Actinomycetota</taxon>
        <taxon>Actinomycetes</taxon>
        <taxon>Streptosporangiales</taxon>
        <taxon>Streptosporangiaceae</taxon>
        <taxon>Planobispora</taxon>
    </lineage>
</organism>
<gene>
    <name evidence="8" type="ORF">Pro02_56010</name>
</gene>
<dbReference type="AlphaFoldDB" id="A0A8J3SCE7"/>
<evidence type="ECO:0000256" key="1">
    <source>
        <dbReference type="ARBA" id="ARBA00022553"/>
    </source>
</evidence>
<dbReference type="GO" id="GO:0003677">
    <property type="term" value="F:DNA binding"/>
    <property type="evidence" value="ECO:0007669"/>
    <property type="project" value="UniProtKB-KW"/>
</dbReference>
<dbReference type="Proteomes" id="UP000655044">
    <property type="component" value="Unassembled WGS sequence"/>
</dbReference>
<evidence type="ECO:0000256" key="3">
    <source>
        <dbReference type="ARBA" id="ARBA00023125"/>
    </source>
</evidence>
<feature type="domain" description="HTH luxR-type" evidence="6">
    <location>
        <begin position="167"/>
        <end position="232"/>
    </location>
</feature>
<accession>A0A8J3SCE7</accession>
<dbReference type="PANTHER" id="PTHR43214">
    <property type="entry name" value="TWO-COMPONENT RESPONSE REGULATOR"/>
    <property type="match status" value="1"/>
</dbReference>
<proteinExistence type="predicted"/>
<evidence type="ECO:0000313" key="9">
    <source>
        <dbReference type="Proteomes" id="UP000655044"/>
    </source>
</evidence>
<keyword evidence="1 5" id="KW-0597">Phosphoprotein</keyword>
<dbReference type="InterPro" id="IPR000792">
    <property type="entry name" value="Tscrpt_reg_LuxR_C"/>
</dbReference>
<dbReference type="CDD" id="cd17535">
    <property type="entry name" value="REC_NarL-like"/>
    <property type="match status" value="1"/>
</dbReference>
<dbReference type="InterPro" id="IPR011006">
    <property type="entry name" value="CheY-like_superfamily"/>
</dbReference>
<dbReference type="Gene3D" id="3.40.50.2300">
    <property type="match status" value="1"/>
</dbReference>
<dbReference type="PROSITE" id="PS50043">
    <property type="entry name" value="HTH_LUXR_2"/>
    <property type="match status" value="1"/>
</dbReference>
<dbReference type="PRINTS" id="PR00038">
    <property type="entry name" value="HTHLUXR"/>
</dbReference>
<name>A0A8J3SCE7_PLARO</name>